<dbReference type="GO" id="GO:0005737">
    <property type="term" value="C:cytoplasm"/>
    <property type="evidence" value="ECO:0007669"/>
    <property type="project" value="TreeGrafter"/>
</dbReference>
<evidence type="ECO:0000313" key="9">
    <source>
        <dbReference type="Proteomes" id="UP000193498"/>
    </source>
</evidence>
<proteinExistence type="inferred from homology"/>
<dbReference type="Pfam" id="PF08240">
    <property type="entry name" value="ADH_N"/>
    <property type="match status" value="1"/>
</dbReference>
<keyword evidence="9" id="KW-1185">Reference proteome</keyword>
<evidence type="ECO:0000256" key="1">
    <source>
        <dbReference type="ARBA" id="ARBA00001947"/>
    </source>
</evidence>
<dbReference type="EMBL" id="MCFE01000083">
    <property type="protein sequence ID" value="ORY00439.1"/>
    <property type="molecule type" value="Genomic_DNA"/>
</dbReference>
<comment type="caution">
    <text evidence="8">The sequence shown here is derived from an EMBL/GenBank/DDBJ whole genome shotgun (WGS) entry which is preliminary data.</text>
</comment>
<evidence type="ECO:0000259" key="6">
    <source>
        <dbReference type="Pfam" id="PF00107"/>
    </source>
</evidence>
<dbReference type="PANTHER" id="PTHR42940:SF7">
    <property type="entry name" value="ALCOHOL DEHYDROGENASE-LIKE N-TERMINAL DOMAIN-CONTAINING PROTEIN"/>
    <property type="match status" value="1"/>
</dbReference>
<keyword evidence="3" id="KW-0479">Metal-binding</keyword>
<dbReference type="Pfam" id="PF00107">
    <property type="entry name" value="ADH_zinc_N"/>
    <property type="match status" value="1"/>
</dbReference>
<keyword evidence="5" id="KW-0560">Oxidoreductase</keyword>
<dbReference type="PANTHER" id="PTHR42940">
    <property type="entry name" value="ALCOHOL DEHYDROGENASE 1-RELATED"/>
    <property type="match status" value="1"/>
</dbReference>
<organism evidence="8 9">
    <name type="scientific">Basidiobolus meristosporus CBS 931.73</name>
    <dbReference type="NCBI Taxonomy" id="1314790"/>
    <lineage>
        <taxon>Eukaryota</taxon>
        <taxon>Fungi</taxon>
        <taxon>Fungi incertae sedis</taxon>
        <taxon>Zoopagomycota</taxon>
        <taxon>Entomophthoromycotina</taxon>
        <taxon>Basidiobolomycetes</taxon>
        <taxon>Basidiobolales</taxon>
        <taxon>Basidiobolaceae</taxon>
        <taxon>Basidiobolus</taxon>
    </lineage>
</organism>
<feature type="domain" description="Alcohol dehydrogenase-like C-terminal" evidence="6">
    <location>
        <begin position="173"/>
        <end position="236"/>
    </location>
</feature>
<feature type="domain" description="Alcohol dehydrogenase-like N-terminal" evidence="7">
    <location>
        <begin position="26"/>
        <end position="133"/>
    </location>
</feature>
<accession>A0A1Y1YR37</accession>
<sequence>MSMKCVTFSKPGSDLDVVEKPIPTPGPGEVLVKVEACGICHSNCVLQYNAMPGFNYPVIPGHEVVGRIQNLGENKEGIRIGVGWNAGYCSTCEACCRDSFIDREKFWVTGVRQDGGYAQYMVAKQSALCRIPDELSSAETARLLCAGITVYNSMRHMDNIYPGDVCAVVGIGGLGHLAIQYANKFGYRTVALSSSASKQGLAQKFGALVYIDQSKQDAVDQLQKLGGAKLIIVTAPGGDVSKLVEGSFSIRHSFLSIAGYGRDVILRKITSRNSSQLYTWIMTGDFSVSFTCIENNYVMVILFSM</sequence>
<dbReference type="GO" id="GO:0046872">
    <property type="term" value="F:metal ion binding"/>
    <property type="evidence" value="ECO:0007669"/>
    <property type="project" value="UniProtKB-KW"/>
</dbReference>
<evidence type="ECO:0000256" key="5">
    <source>
        <dbReference type="ARBA" id="ARBA00023002"/>
    </source>
</evidence>
<dbReference type="Proteomes" id="UP000193498">
    <property type="component" value="Unassembled WGS sequence"/>
</dbReference>
<dbReference type="InParanoid" id="A0A1Y1YR37"/>
<dbReference type="GO" id="GO:0004022">
    <property type="term" value="F:alcohol dehydrogenase (NAD+) activity"/>
    <property type="evidence" value="ECO:0007669"/>
    <property type="project" value="TreeGrafter"/>
</dbReference>
<gene>
    <name evidence="8" type="ORF">K493DRAFT_391757</name>
</gene>
<comment type="similarity">
    <text evidence="2">Belongs to the zinc-containing alcohol dehydrogenase family.</text>
</comment>
<dbReference type="Gene3D" id="3.90.180.10">
    <property type="entry name" value="Medium-chain alcohol dehydrogenases, catalytic domain"/>
    <property type="match status" value="1"/>
</dbReference>
<dbReference type="STRING" id="1314790.A0A1Y1YR37"/>
<comment type="cofactor">
    <cofactor evidence="1">
        <name>Zn(2+)</name>
        <dbReference type="ChEBI" id="CHEBI:29105"/>
    </cofactor>
</comment>
<keyword evidence="4" id="KW-0862">Zinc</keyword>
<name>A0A1Y1YR37_9FUNG</name>
<dbReference type="InterPro" id="IPR036291">
    <property type="entry name" value="NAD(P)-bd_dom_sf"/>
</dbReference>
<dbReference type="InterPro" id="IPR011032">
    <property type="entry name" value="GroES-like_sf"/>
</dbReference>
<protein>
    <submittedName>
        <fullName evidence="8">Alcohol dehydrogenase GroES domain protein</fullName>
    </submittedName>
</protein>
<dbReference type="AlphaFoldDB" id="A0A1Y1YR37"/>
<dbReference type="InterPro" id="IPR013154">
    <property type="entry name" value="ADH-like_N"/>
</dbReference>
<evidence type="ECO:0000256" key="3">
    <source>
        <dbReference type="ARBA" id="ARBA00022723"/>
    </source>
</evidence>
<evidence type="ECO:0000313" key="8">
    <source>
        <dbReference type="EMBL" id="ORY00439.1"/>
    </source>
</evidence>
<dbReference type="InterPro" id="IPR013149">
    <property type="entry name" value="ADH-like_C"/>
</dbReference>
<evidence type="ECO:0000259" key="7">
    <source>
        <dbReference type="Pfam" id="PF08240"/>
    </source>
</evidence>
<dbReference type="SUPFAM" id="SSF50129">
    <property type="entry name" value="GroES-like"/>
    <property type="match status" value="1"/>
</dbReference>
<dbReference type="OrthoDB" id="1560166at2759"/>
<evidence type="ECO:0000256" key="2">
    <source>
        <dbReference type="ARBA" id="ARBA00008072"/>
    </source>
</evidence>
<dbReference type="Gene3D" id="3.40.50.720">
    <property type="entry name" value="NAD(P)-binding Rossmann-like Domain"/>
    <property type="match status" value="1"/>
</dbReference>
<reference evidence="8 9" key="1">
    <citation type="submission" date="2016-07" db="EMBL/GenBank/DDBJ databases">
        <title>Pervasive Adenine N6-methylation of Active Genes in Fungi.</title>
        <authorList>
            <consortium name="DOE Joint Genome Institute"/>
            <person name="Mondo S.J."/>
            <person name="Dannebaum R.O."/>
            <person name="Kuo R.C."/>
            <person name="Labutti K."/>
            <person name="Haridas S."/>
            <person name="Kuo A."/>
            <person name="Salamov A."/>
            <person name="Ahrendt S.R."/>
            <person name="Lipzen A."/>
            <person name="Sullivan W."/>
            <person name="Andreopoulos W.B."/>
            <person name="Clum A."/>
            <person name="Lindquist E."/>
            <person name="Daum C."/>
            <person name="Ramamoorthy G.K."/>
            <person name="Gryganskyi A."/>
            <person name="Culley D."/>
            <person name="Magnuson J.K."/>
            <person name="James T.Y."/>
            <person name="O'Malley M.A."/>
            <person name="Stajich J.E."/>
            <person name="Spatafora J.W."/>
            <person name="Visel A."/>
            <person name="Grigoriev I.V."/>
        </authorList>
    </citation>
    <scope>NUCLEOTIDE SEQUENCE [LARGE SCALE GENOMIC DNA]</scope>
    <source>
        <strain evidence="8 9">CBS 931.73</strain>
    </source>
</reference>
<dbReference type="SUPFAM" id="SSF51735">
    <property type="entry name" value="NAD(P)-binding Rossmann-fold domains"/>
    <property type="match status" value="1"/>
</dbReference>
<evidence type="ECO:0000256" key="4">
    <source>
        <dbReference type="ARBA" id="ARBA00022833"/>
    </source>
</evidence>